<reference evidence="3 4" key="1">
    <citation type="submission" date="2020-11" db="EMBL/GenBank/DDBJ databases">
        <title>Pedobacter endophytica, an endophytic bacteria isolated form Carex pumila.</title>
        <authorList>
            <person name="Peng Y."/>
            <person name="Jiang L."/>
            <person name="Lee J."/>
        </authorList>
    </citation>
    <scope>NUCLEOTIDE SEQUENCE [LARGE SCALE GENOMIC DNA]</scope>
    <source>
        <strain evidence="3 4">JBR3-12</strain>
    </source>
</reference>
<name>A0A7U3Q4K5_9SPHI</name>
<evidence type="ECO:0000313" key="3">
    <source>
        <dbReference type="EMBL" id="QPH38204.1"/>
    </source>
</evidence>
<accession>A0A7U3Q4K5</accession>
<dbReference type="Pfam" id="PF02517">
    <property type="entry name" value="Rce1-like"/>
    <property type="match status" value="1"/>
</dbReference>
<dbReference type="GO" id="GO:0008237">
    <property type="term" value="F:metallopeptidase activity"/>
    <property type="evidence" value="ECO:0007669"/>
    <property type="project" value="UniProtKB-KW"/>
</dbReference>
<evidence type="ECO:0000313" key="4">
    <source>
        <dbReference type="Proteomes" id="UP000594759"/>
    </source>
</evidence>
<feature type="transmembrane region" description="Helical" evidence="1">
    <location>
        <begin position="139"/>
        <end position="159"/>
    </location>
</feature>
<dbReference type="EMBL" id="CP064939">
    <property type="protein sequence ID" value="QPH38204.1"/>
    <property type="molecule type" value="Genomic_DNA"/>
</dbReference>
<dbReference type="GO" id="GO:0004175">
    <property type="term" value="F:endopeptidase activity"/>
    <property type="evidence" value="ECO:0007669"/>
    <property type="project" value="UniProtKB-ARBA"/>
</dbReference>
<dbReference type="GO" id="GO:0080120">
    <property type="term" value="P:CAAX-box protein maturation"/>
    <property type="evidence" value="ECO:0007669"/>
    <property type="project" value="UniProtKB-ARBA"/>
</dbReference>
<feature type="transmembrane region" description="Helical" evidence="1">
    <location>
        <begin position="25"/>
        <end position="45"/>
    </location>
</feature>
<keyword evidence="3" id="KW-0378">Hydrolase</keyword>
<feature type="domain" description="CAAX prenyl protease 2/Lysostaphin resistance protein A-like" evidence="2">
    <location>
        <begin position="65"/>
        <end position="156"/>
    </location>
</feature>
<dbReference type="GO" id="GO:0006508">
    <property type="term" value="P:proteolysis"/>
    <property type="evidence" value="ECO:0007669"/>
    <property type="project" value="UniProtKB-KW"/>
</dbReference>
<evidence type="ECO:0000256" key="1">
    <source>
        <dbReference type="SAM" id="Phobius"/>
    </source>
</evidence>
<keyword evidence="1" id="KW-0472">Membrane</keyword>
<organism evidence="3 4">
    <name type="scientific">Pedobacter endophyticus</name>
    <dbReference type="NCBI Taxonomy" id="2789740"/>
    <lineage>
        <taxon>Bacteria</taxon>
        <taxon>Pseudomonadati</taxon>
        <taxon>Bacteroidota</taxon>
        <taxon>Sphingobacteriia</taxon>
        <taxon>Sphingobacteriales</taxon>
        <taxon>Sphingobacteriaceae</taxon>
        <taxon>Pedobacter</taxon>
    </lineage>
</organism>
<feature type="transmembrane region" description="Helical" evidence="1">
    <location>
        <begin position="114"/>
        <end position="132"/>
    </location>
</feature>
<feature type="transmembrane region" description="Helical" evidence="1">
    <location>
        <begin position="65"/>
        <end position="84"/>
    </location>
</feature>
<feature type="transmembrane region" description="Helical" evidence="1">
    <location>
        <begin position="91"/>
        <end position="108"/>
    </location>
</feature>
<dbReference type="KEGG" id="pex:IZT61_13990"/>
<dbReference type="RefSeq" id="WP_196097511.1">
    <property type="nucleotide sequence ID" value="NZ_CP064939.1"/>
</dbReference>
<evidence type="ECO:0000259" key="2">
    <source>
        <dbReference type="Pfam" id="PF02517"/>
    </source>
</evidence>
<gene>
    <name evidence="3" type="ORF">IZT61_13990</name>
</gene>
<keyword evidence="3" id="KW-0645">Protease</keyword>
<keyword evidence="1" id="KW-1133">Transmembrane helix</keyword>
<proteinExistence type="predicted"/>
<keyword evidence="4" id="KW-1185">Reference proteome</keyword>
<dbReference type="Proteomes" id="UP000594759">
    <property type="component" value="Chromosome"/>
</dbReference>
<dbReference type="AlphaFoldDB" id="A0A7U3Q4K5"/>
<protein>
    <submittedName>
        <fullName evidence="3">CPBP family intramembrane metalloprotease</fullName>
    </submittedName>
</protein>
<sequence>MKRFFSQKVKSFSIIQIQAAKNLTYFWIVFSIYFIFQFSTAVIATYFDADLTSISLKFGSLQEEFLIAVIAAPIIETLIFQYFVIETLLNVKLAPLLCIIASALLFGVSHYYNIAYVLVTTIVGLIFAYYYMALRHQHYLNKLILVTLLHALSNLFAFVNNNFYDFTKW</sequence>
<keyword evidence="1" id="KW-0812">Transmembrane</keyword>
<keyword evidence="3" id="KW-0482">Metalloprotease</keyword>
<dbReference type="InterPro" id="IPR003675">
    <property type="entry name" value="Rce1/LyrA-like_dom"/>
</dbReference>